<evidence type="ECO:0000256" key="11">
    <source>
        <dbReference type="ARBA" id="ARBA00022777"/>
    </source>
</evidence>
<feature type="domain" description="Pterin-binding" evidence="16">
    <location>
        <begin position="439"/>
        <end position="454"/>
    </location>
</feature>
<dbReference type="GO" id="GO:0016301">
    <property type="term" value="F:kinase activity"/>
    <property type="evidence" value="ECO:0007669"/>
    <property type="project" value="UniProtKB-KW"/>
</dbReference>
<accession>A0AAJ5YZ48</accession>
<dbReference type="InterPro" id="IPR006157">
    <property type="entry name" value="FolB_dom"/>
</dbReference>
<evidence type="ECO:0000256" key="15">
    <source>
        <dbReference type="ARBA" id="ARBA00023268"/>
    </source>
</evidence>
<dbReference type="SUPFAM" id="SSF51717">
    <property type="entry name" value="Dihydropteroate synthetase-like"/>
    <property type="match status" value="1"/>
</dbReference>
<name>A0AAJ5YZ48_9BASI</name>
<evidence type="ECO:0000256" key="3">
    <source>
        <dbReference type="ARBA" id="ARBA00001946"/>
    </source>
</evidence>
<reference evidence="18 19" key="1">
    <citation type="submission" date="2023-03" db="EMBL/GenBank/DDBJ databases">
        <title>Mating type loci evolution in Malassezia.</title>
        <authorList>
            <person name="Coelho M.A."/>
        </authorList>
    </citation>
    <scope>NUCLEOTIDE SEQUENCE [LARGE SCALE GENOMIC DNA]</scope>
    <source>
        <strain evidence="18 19">CBS 13387</strain>
    </source>
</reference>
<evidence type="ECO:0000259" key="16">
    <source>
        <dbReference type="PROSITE" id="PS00792"/>
    </source>
</evidence>
<dbReference type="GO" id="GO:0004156">
    <property type="term" value="F:dihydropteroate synthase activity"/>
    <property type="evidence" value="ECO:0007669"/>
    <property type="project" value="UniProtKB-EC"/>
</dbReference>
<dbReference type="InterPro" id="IPR006390">
    <property type="entry name" value="DHP_synth_dom"/>
</dbReference>
<comment type="pathway">
    <text evidence="5">Cofactor biosynthesis; tetrahydrofolate biosynthesis; 2-amino-4-hydroxy-6-hydroxymethyl-7,8-dihydropteridine diphosphate from 7,8-dihydroneopterin triphosphate: step 4/4.</text>
</comment>
<keyword evidence="12" id="KW-0067">ATP-binding</keyword>
<organism evidence="18 19">
    <name type="scientific">Malassezia arunalokei</name>
    <dbReference type="NCBI Taxonomy" id="1514897"/>
    <lineage>
        <taxon>Eukaryota</taxon>
        <taxon>Fungi</taxon>
        <taxon>Dikarya</taxon>
        <taxon>Basidiomycota</taxon>
        <taxon>Ustilaginomycotina</taxon>
        <taxon>Malasseziomycetes</taxon>
        <taxon>Malasseziales</taxon>
        <taxon>Malasseziaceae</taxon>
        <taxon>Malassezia</taxon>
    </lineage>
</organism>
<dbReference type="AlphaFoldDB" id="A0AAJ5YZ48"/>
<dbReference type="SUPFAM" id="SSF55620">
    <property type="entry name" value="Tetrahydrobiopterin biosynthesis enzymes-like"/>
    <property type="match status" value="2"/>
</dbReference>
<dbReference type="PANTHER" id="PTHR20941:SF1">
    <property type="entry name" value="FOLIC ACID SYNTHESIS PROTEIN FOL1"/>
    <property type="match status" value="1"/>
</dbReference>
<keyword evidence="15" id="KW-0511">Multifunctional enzyme</keyword>
<evidence type="ECO:0000259" key="17">
    <source>
        <dbReference type="PROSITE" id="PS00794"/>
    </source>
</evidence>
<keyword evidence="8" id="KW-0808">Transferase</keyword>
<dbReference type="InterPro" id="IPR011005">
    <property type="entry name" value="Dihydropteroate_synth-like_sf"/>
</dbReference>
<dbReference type="NCBIfam" id="TIGR00526">
    <property type="entry name" value="folB_dom"/>
    <property type="match status" value="2"/>
</dbReference>
<dbReference type="Gene3D" id="3.20.20.20">
    <property type="entry name" value="Dihydropteroate synthase-like"/>
    <property type="match status" value="1"/>
</dbReference>
<keyword evidence="13" id="KW-0460">Magnesium</keyword>
<evidence type="ECO:0000313" key="19">
    <source>
        <dbReference type="Proteomes" id="UP001217582"/>
    </source>
</evidence>
<evidence type="ECO:0000256" key="14">
    <source>
        <dbReference type="ARBA" id="ARBA00022909"/>
    </source>
</evidence>
<dbReference type="InterPro" id="IPR000489">
    <property type="entry name" value="Pterin-binding_dom"/>
</dbReference>
<dbReference type="CDD" id="cd00739">
    <property type="entry name" value="DHPS"/>
    <property type="match status" value="1"/>
</dbReference>
<dbReference type="InterPro" id="IPR000550">
    <property type="entry name" value="Hppk"/>
</dbReference>
<feature type="domain" description="7,8-dihydro-6-hydroxymethylpterin-pyrophosphokinase" evidence="17">
    <location>
        <begin position="351"/>
        <end position="362"/>
    </location>
</feature>
<dbReference type="GO" id="GO:0046872">
    <property type="term" value="F:metal ion binding"/>
    <property type="evidence" value="ECO:0007669"/>
    <property type="project" value="UniProtKB-KW"/>
</dbReference>
<proteinExistence type="inferred from homology"/>
<dbReference type="SMART" id="SM00905">
    <property type="entry name" value="FolB"/>
    <property type="match status" value="2"/>
</dbReference>
<dbReference type="Pfam" id="PF01288">
    <property type="entry name" value="HPPK"/>
    <property type="match status" value="1"/>
</dbReference>
<dbReference type="GO" id="GO:0046654">
    <property type="term" value="P:tetrahydrofolate biosynthetic process"/>
    <property type="evidence" value="ECO:0007669"/>
    <property type="project" value="TreeGrafter"/>
</dbReference>
<evidence type="ECO:0000313" key="18">
    <source>
        <dbReference type="EMBL" id="WFD14013.1"/>
    </source>
</evidence>
<protein>
    <submittedName>
        <fullName evidence="18">Trifunctional dihydropteroate synthetase</fullName>
    </submittedName>
</protein>
<evidence type="ECO:0000256" key="13">
    <source>
        <dbReference type="ARBA" id="ARBA00022842"/>
    </source>
</evidence>
<gene>
    <name evidence="18" type="primary">FOL1</name>
    <name evidence="18" type="ORF">MARU1_000008</name>
</gene>
<keyword evidence="9" id="KW-0479">Metal-binding</keyword>
<evidence type="ECO:0000256" key="2">
    <source>
        <dbReference type="ARBA" id="ARBA00000198"/>
    </source>
</evidence>
<evidence type="ECO:0000256" key="4">
    <source>
        <dbReference type="ARBA" id="ARBA00004763"/>
    </source>
</evidence>
<evidence type="ECO:0000256" key="9">
    <source>
        <dbReference type="ARBA" id="ARBA00022723"/>
    </source>
</evidence>
<keyword evidence="10" id="KW-0547">Nucleotide-binding</keyword>
<evidence type="ECO:0000256" key="10">
    <source>
        <dbReference type="ARBA" id="ARBA00022741"/>
    </source>
</evidence>
<dbReference type="Pfam" id="PF00809">
    <property type="entry name" value="Pterin_bind"/>
    <property type="match status" value="1"/>
</dbReference>
<evidence type="ECO:0000256" key="7">
    <source>
        <dbReference type="ARBA" id="ARBA00009951"/>
    </source>
</evidence>
<dbReference type="PROSITE" id="PS00792">
    <property type="entry name" value="DHPS_1"/>
    <property type="match status" value="1"/>
</dbReference>
<evidence type="ECO:0000256" key="8">
    <source>
        <dbReference type="ARBA" id="ARBA00022679"/>
    </source>
</evidence>
<comment type="catalytic activity">
    <reaction evidence="2">
        <text>6-hydroxymethyl-7,8-dihydropterin + ATP = (7,8-dihydropterin-6-yl)methyl diphosphate + AMP + H(+)</text>
        <dbReference type="Rhea" id="RHEA:11412"/>
        <dbReference type="ChEBI" id="CHEBI:15378"/>
        <dbReference type="ChEBI" id="CHEBI:30616"/>
        <dbReference type="ChEBI" id="CHEBI:44841"/>
        <dbReference type="ChEBI" id="CHEBI:72950"/>
        <dbReference type="ChEBI" id="CHEBI:456215"/>
        <dbReference type="EC" id="2.7.6.3"/>
    </reaction>
</comment>
<dbReference type="PROSITE" id="PS00794">
    <property type="entry name" value="HPPK"/>
    <property type="match status" value="1"/>
</dbReference>
<comment type="pathway">
    <text evidence="4">Cofactor biosynthesis; tetrahydrofolate biosynthesis; 7,8-dihydrofolate from 2-amino-4-hydroxy-6-hydroxymethyl-7,8-dihydropteridine diphosphate and 4-aminobenzoate: step 1/2.</text>
</comment>
<dbReference type="SUPFAM" id="SSF55083">
    <property type="entry name" value="6-hydroxymethyl-7,8-dihydropterin pyrophosphokinase, HPPK"/>
    <property type="match status" value="1"/>
</dbReference>
<comment type="similarity">
    <text evidence="6">In the N-terminal section; belongs to the DHNA family.</text>
</comment>
<dbReference type="PANTHER" id="PTHR20941">
    <property type="entry name" value="FOLATE SYNTHESIS PROTEINS"/>
    <property type="match status" value="1"/>
</dbReference>
<keyword evidence="19" id="KW-1185">Reference proteome</keyword>
<dbReference type="GO" id="GO:0005524">
    <property type="term" value="F:ATP binding"/>
    <property type="evidence" value="ECO:0007669"/>
    <property type="project" value="UniProtKB-KW"/>
</dbReference>
<keyword evidence="11" id="KW-0418">Kinase</keyword>
<dbReference type="CDD" id="cd00483">
    <property type="entry name" value="HPPK"/>
    <property type="match status" value="1"/>
</dbReference>
<dbReference type="Gene3D" id="3.30.1130.10">
    <property type="match status" value="2"/>
</dbReference>
<comment type="cofactor">
    <cofactor evidence="3">
        <name>Mg(2+)</name>
        <dbReference type="ChEBI" id="CHEBI:18420"/>
    </cofactor>
</comment>
<dbReference type="NCBIfam" id="TIGR01496">
    <property type="entry name" value="DHPS"/>
    <property type="match status" value="1"/>
</dbReference>
<dbReference type="GO" id="GO:0004150">
    <property type="term" value="F:dihydroneopterin aldolase activity"/>
    <property type="evidence" value="ECO:0007669"/>
    <property type="project" value="InterPro"/>
</dbReference>
<keyword evidence="14" id="KW-0289">Folate biosynthesis</keyword>
<dbReference type="Gene3D" id="3.30.70.560">
    <property type="entry name" value="7,8-Dihydro-6-hydroxymethylpterin-pyrophosphokinase HPPK"/>
    <property type="match status" value="1"/>
</dbReference>
<dbReference type="GO" id="GO:0046656">
    <property type="term" value="P:folic acid biosynthetic process"/>
    <property type="evidence" value="ECO:0007669"/>
    <property type="project" value="UniProtKB-KW"/>
</dbReference>
<dbReference type="Proteomes" id="UP001217582">
    <property type="component" value="Chromosome 1"/>
</dbReference>
<dbReference type="InterPro" id="IPR043133">
    <property type="entry name" value="GTP-CH-I_C/QueF"/>
</dbReference>
<dbReference type="GO" id="GO:0003848">
    <property type="term" value="F:2-amino-4-hydroxy-6-hydroxymethyldihydropteridine diphosphokinase activity"/>
    <property type="evidence" value="ECO:0007669"/>
    <property type="project" value="UniProtKB-EC"/>
</dbReference>
<dbReference type="GO" id="GO:0005740">
    <property type="term" value="C:mitochondrial envelope"/>
    <property type="evidence" value="ECO:0007669"/>
    <property type="project" value="TreeGrafter"/>
</dbReference>
<comment type="similarity">
    <text evidence="7">In the C-terminal section; belongs to the DHPS family.</text>
</comment>
<dbReference type="Pfam" id="PF02152">
    <property type="entry name" value="FolB"/>
    <property type="match status" value="2"/>
</dbReference>
<evidence type="ECO:0000256" key="1">
    <source>
        <dbReference type="ARBA" id="ARBA00000012"/>
    </source>
</evidence>
<dbReference type="NCBIfam" id="TIGR01498">
    <property type="entry name" value="folK"/>
    <property type="match status" value="1"/>
</dbReference>
<evidence type="ECO:0000256" key="6">
    <source>
        <dbReference type="ARBA" id="ARBA00009640"/>
    </source>
</evidence>
<dbReference type="InterPro" id="IPR035907">
    <property type="entry name" value="Hppk_sf"/>
</dbReference>
<evidence type="ECO:0000256" key="12">
    <source>
        <dbReference type="ARBA" id="ARBA00022840"/>
    </source>
</evidence>
<evidence type="ECO:0000256" key="5">
    <source>
        <dbReference type="ARBA" id="ARBA00005051"/>
    </source>
</evidence>
<dbReference type="EMBL" id="CP119916">
    <property type="protein sequence ID" value="WFD14013.1"/>
    <property type="molecule type" value="Genomic_DNA"/>
</dbReference>
<comment type="catalytic activity">
    <reaction evidence="1">
        <text>(7,8-dihydropterin-6-yl)methyl diphosphate + 4-aminobenzoate = 7,8-dihydropteroate + diphosphate</text>
        <dbReference type="Rhea" id="RHEA:19949"/>
        <dbReference type="ChEBI" id="CHEBI:17836"/>
        <dbReference type="ChEBI" id="CHEBI:17839"/>
        <dbReference type="ChEBI" id="CHEBI:33019"/>
        <dbReference type="ChEBI" id="CHEBI:72950"/>
        <dbReference type="EC" id="2.5.1.15"/>
    </reaction>
</comment>
<sequence length="713" mass="78694">MSLRIPSSHFLYTHARTPSLPDCISVHDLQVRMHAGLDAWGRFVPQPVHIDAHLYTEVSRAGQSDHVEHTHNYGTLYRALERFSADTHCTSLTQVAEGCMKICLNECHAPYAEVHIRLPRALLHADAAGMILARAKNEAANVQDQLCIQQLRVDAILGVNPWEREKKQRVIVDVDVSPATCAPYEAIAQSVYAHVQASACLTIESLATQVAEIVCAQHQADKVRVCISKPSAIMHASRSSVEVMRHRSNFGLPPLSIHVPSTHMAILALGSNLGERKHYIEASVKALDQHPKIQIVDTSFFYETAPMYYEDQPRFLNGACKIQTSLTPHELLDVCQSIEKQLGRSKEHVPRNGPRVVDVDIVLYDNLVVNDGERLIIPHARLHERAFVLRPVCDMVPSFVHPILQRTMASLLTSTSTADMSRVMPVRNDMWAWGSKTRVMGILNATPDSFSDGGEHLHIDAAMKTARQMAQAGVDLFDVGGQSTAPGRLEVSVEEEMARVLPLIRTLSQDSATRHIPISIDTYRAEVAQYALDAGACIVNDVSGGTRDTRMLDLVAERHCPYVLMHMRGDASTMTSLTHYEGGVVHDTIMETRDLVAKALSRGVRRWNLIIDPGIGFAKDKEGNLALLRELPKMVENHAAGILPGSHICATNASCNASLIHMPLLLGVSRKRFLGQLIQKETSDPAHRTQATMAACVAAMSTGCVDIIRPWML</sequence>
<dbReference type="InterPro" id="IPR045031">
    <property type="entry name" value="DHP_synth-like"/>
</dbReference>